<protein>
    <submittedName>
        <fullName evidence="2">Inositol monophosphatase</fullName>
    </submittedName>
</protein>
<feature type="binding site" evidence="1">
    <location>
        <position position="62"/>
    </location>
    <ligand>
        <name>Mg(2+)</name>
        <dbReference type="ChEBI" id="CHEBI:18420"/>
        <label>1</label>
        <note>catalytic</note>
    </ligand>
</feature>
<dbReference type="PANTHER" id="PTHR20854:SF4">
    <property type="entry name" value="INOSITOL-1-MONOPHOSPHATASE-RELATED"/>
    <property type="match status" value="1"/>
</dbReference>
<reference evidence="2 3" key="1">
    <citation type="journal article" date="2015" name="Genome Announc.">
        <title>Genome Sequence of Borrelia chilensis VA1, a South American Member of the Lyme Borreliosis Group.</title>
        <authorList>
            <person name="Huang W."/>
            <person name="Ojaimi C."/>
            <person name="Fallon J.T."/>
            <person name="Travisany D."/>
            <person name="Maass A."/>
            <person name="Ivanova L."/>
            <person name="Tomova A."/>
            <person name="Gonzalez-Acuna D."/>
            <person name="Godfrey H.P."/>
            <person name="Cabello F.C."/>
        </authorList>
    </citation>
    <scope>NUCLEOTIDE SEQUENCE [LARGE SCALE GENOMIC DNA]</scope>
    <source>
        <strain evidence="2 3">VA1</strain>
    </source>
</reference>
<dbReference type="GO" id="GO:0006020">
    <property type="term" value="P:inositol metabolic process"/>
    <property type="evidence" value="ECO:0007669"/>
    <property type="project" value="TreeGrafter"/>
</dbReference>
<comment type="cofactor">
    <cofactor evidence="1">
        <name>Mg(2+)</name>
        <dbReference type="ChEBI" id="CHEBI:18420"/>
    </cofactor>
</comment>
<dbReference type="HOGENOM" id="CLU_911106_0_0_12"/>
<evidence type="ECO:0000313" key="3">
    <source>
        <dbReference type="Proteomes" id="UP000030940"/>
    </source>
</evidence>
<dbReference type="KEGG" id="bchi:OY14_02585"/>
<feature type="binding site" evidence="1">
    <location>
        <position position="214"/>
    </location>
    <ligand>
        <name>Mg(2+)</name>
        <dbReference type="ChEBI" id="CHEBI:18420"/>
        <label>1</label>
        <note>catalytic</note>
    </ligand>
</feature>
<accession>A0A0A7V259</accession>
<dbReference type="CDD" id="cd01637">
    <property type="entry name" value="IMPase_like"/>
    <property type="match status" value="1"/>
</dbReference>
<dbReference type="PRINTS" id="PR00377">
    <property type="entry name" value="IMPHPHTASES"/>
</dbReference>
<dbReference type="GO" id="GO:0046872">
    <property type="term" value="F:metal ion binding"/>
    <property type="evidence" value="ECO:0007669"/>
    <property type="project" value="UniProtKB-KW"/>
</dbReference>
<dbReference type="Pfam" id="PF00459">
    <property type="entry name" value="Inositol_P"/>
    <property type="match status" value="1"/>
</dbReference>
<proteinExistence type="predicted"/>
<keyword evidence="3" id="KW-1185">Reference proteome</keyword>
<dbReference type="SUPFAM" id="SSF56655">
    <property type="entry name" value="Carbohydrate phosphatase"/>
    <property type="match status" value="1"/>
</dbReference>
<gene>
    <name evidence="2" type="ORF">OY14_02585</name>
</gene>
<keyword evidence="1" id="KW-0479">Metal-binding</keyword>
<evidence type="ECO:0000313" key="2">
    <source>
        <dbReference type="EMBL" id="AJA90327.1"/>
    </source>
</evidence>
<dbReference type="Proteomes" id="UP000030940">
    <property type="component" value="Chromosome"/>
</dbReference>
<name>A0A0A7V259_9SPIR</name>
<dbReference type="GO" id="GO:0007165">
    <property type="term" value="P:signal transduction"/>
    <property type="evidence" value="ECO:0007669"/>
    <property type="project" value="TreeGrafter"/>
</dbReference>
<feature type="binding site" evidence="1">
    <location>
        <position position="86"/>
    </location>
    <ligand>
        <name>Mg(2+)</name>
        <dbReference type="ChEBI" id="CHEBI:18420"/>
        <label>1</label>
        <note>catalytic</note>
    </ligand>
</feature>
<dbReference type="PANTHER" id="PTHR20854">
    <property type="entry name" value="INOSITOL MONOPHOSPHATASE"/>
    <property type="match status" value="1"/>
</dbReference>
<evidence type="ECO:0000256" key="1">
    <source>
        <dbReference type="PIRSR" id="PIRSR600760-2"/>
    </source>
</evidence>
<organism evidence="2 3">
    <name type="scientific">Borreliella chilensis</name>
    <dbReference type="NCBI Taxonomy" id="1245910"/>
    <lineage>
        <taxon>Bacteria</taxon>
        <taxon>Pseudomonadati</taxon>
        <taxon>Spirochaetota</taxon>
        <taxon>Spirochaetia</taxon>
        <taxon>Spirochaetales</taxon>
        <taxon>Borreliaceae</taxon>
        <taxon>Borreliella</taxon>
    </lineage>
</organism>
<dbReference type="InterPro" id="IPR000760">
    <property type="entry name" value="Inositol_monophosphatase-like"/>
</dbReference>
<dbReference type="GO" id="GO:0008934">
    <property type="term" value="F:inositol monophosphate 1-phosphatase activity"/>
    <property type="evidence" value="ECO:0007669"/>
    <property type="project" value="TreeGrafter"/>
</dbReference>
<dbReference type="Gene3D" id="3.30.540.10">
    <property type="entry name" value="Fructose-1,6-Bisphosphatase, subunit A, domain 1"/>
    <property type="match status" value="1"/>
</dbReference>
<feature type="binding site" evidence="1">
    <location>
        <position position="89"/>
    </location>
    <ligand>
        <name>Mg(2+)</name>
        <dbReference type="ChEBI" id="CHEBI:18420"/>
        <label>1</label>
        <note>catalytic</note>
    </ligand>
</feature>
<dbReference type="EMBL" id="CP009910">
    <property type="protein sequence ID" value="AJA90327.1"/>
    <property type="molecule type" value="Genomic_DNA"/>
</dbReference>
<keyword evidence="1" id="KW-0460">Magnesium</keyword>
<feature type="binding site" evidence="1">
    <location>
        <position position="88"/>
    </location>
    <ligand>
        <name>Mg(2+)</name>
        <dbReference type="ChEBI" id="CHEBI:18420"/>
        <label>1</label>
        <note>catalytic</note>
    </ligand>
</feature>
<sequence length="284" mass="31807">MDWDFEKIIFLLNESTRLALSGCDKLSLDFKSDGSIVTHIDKQIEQFLSKEIKRPGNFIIGEETISTHGEEYIKDALMSKNTFIIDPIDGTSPFVAGLPSYGISLAYASGGKIIEGAISLPLSGEFFITSKDSVFYAKKNIGSYPLKKDFHRFIFANSECYNAHSLLAVSKSVIKSFDLNISSHIHINGSCVYSFAKLFTGSYKAYFSFVGLWDIAACLAIGDKLGMVGEFYCGSKITLDILDSMYILDSNNYKRWSLKDFFIYSDNKSTIDIVRKLANKKFNK</sequence>
<dbReference type="STRING" id="1245910.OY14_02585"/>
<dbReference type="AlphaFoldDB" id="A0A0A7V259"/>